<dbReference type="EMBL" id="CZQC01000071">
    <property type="protein sequence ID" value="CUS42861.1"/>
    <property type="molecule type" value="Genomic_DNA"/>
</dbReference>
<sequence length="154" mass="17838">MKYPHFIAIDGSSYEEEAHPIAIAWSLDDGSIKTTLVQPEDDWEDWDYALEDLHGITQDTLFQRGETGWSVIRELEHDLEQPFLIAEDMERVTQLLDKLYDSCGREVSMEIGRLSDEISNASGITELYEDLDFSHQPCDERVRLMLELWARDNA</sequence>
<gene>
    <name evidence="1" type="ORF">MGWOODY_Tha2937</name>
</gene>
<organism evidence="1">
    <name type="scientific">hydrothermal vent metagenome</name>
    <dbReference type="NCBI Taxonomy" id="652676"/>
    <lineage>
        <taxon>unclassified sequences</taxon>
        <taxon>metagenomes</taxon>
        <taxon>ecological metagenomes</taxon>
    </lineage>
</organism>
<dbReference type="AlphaFoldDB" id="A0A160TFF1"/>
<accession>A0A160TFF1</accession>
<protein>
    <submittedName>
        <fullName evidence="1">Uncharacterized protein</fullName>
    </submittedName>
</protein>
<reference evidence="1" key="1">
    <citation type="submission" date="2015-10" db="EMBL/GenBank/DDBJ databases">
        <authorList>
            <person name="Gilbert D.G."/>
        </authorList>
    </citation>
    <scope>NUCLEOTIDE SEQUENCE</scope>
</reference>
<name>A0A160TFF1_9ZZZZ</name>
<proteinExistence type="predicted"/>
<evidence type="ECO:0000313" key="1">
    <source>
        <dbReference type="EMBL" id="CUS42861.1"/>
    </source>
</evidence>